<organism evidence="2 3">
    <name type="scientific">Nannocystis bainbridge</name>
    <dbReference type="NCBI Taxonomy" id="2995303"/>
    <lineage>
        <taxon>Bacteria</taxon>
        <taxon>Pseudomonadati</taxon>
        <taxon>Myxococcota</taxon>
        <taxon>Polyangia</taxon>
        <taxon>Nannocystales</taxon>
        <taxon>Nannocystaceae</taxon>
        <taxon>Nannocystis</taxon>
    </lineage>
</organism>
<gene>
    <name evidence="2" type="ORF">POL25_19685</name>
</gene>
<dbReference type="EMBL" id="JAQNDL010000002">
    <property type="protein sequence ID" value="MDC0719137.1"/>
    <property type="molecule type" value="Genomic_DNA"/>
</dbReference>
<comment type="caution">
    <text evidence="2">The sequence shown here is derived from an EMBL/GenBank/DDBJ whole genome shotgun (WGS) entry which is preliminary data.</text>
</comment>
<dbReference type="RefSeq" id="WP_272087648.1">
    <property type="nucleotide sequence ID" value="NZ_JAQNDL010000002.1"/>
</dbReference>
<evidence type="ECO:0000256" key="1">
    <source>
        <dbReference type="SAM" id="MobiDB-lite"/>
    </source>
</evidence>
<accession>A0ABT5DZT2</accession>
<evidence type="ECO:0000313" key="2">
    <source>
        <dbReference type="EMBL" id="MDC0719137.1"/>
    </source>
</evidence>
<feature type="compositionally biased region" description="Low complexity" evidence="1">
    <location>
        <begin position="55"/>
        <end position="66"/>
    </location>
</feature>
<dbReference type="PROSITE" id="PS51257">
    <property type="entry name" value="PROKAR_LIPOPROTEIN"/>
    <property type="match status" value="1"/>
</dbReference>
<keyword evidence="3" id="KW-1185">Reference proteome</keyword>
<reference evidence="2 3" key="1">
    <citation type="submission" date="2022-11" db="EMBL/GenBank/DDBJ databases">
        <title>Minimal conservation of predation-associated metabolite biosynthetic gene clusters underscores biosynthetic potential of Myxococcota including descriptions for ten novel species: Archangium lansinium sp. nov., Myxococcus landrumus sp. nov., Nannocystis bai.</title>
        <authorList>
            <person name="Ahearne A."/>
            <person name="Stevens C."/>
            <person name="Dowd S."/>
        </authorList>
    </citation>
    <scope>NUCLEOTIDE SEQUENCE [LARGE SCALE GENOMIC DNA]</scope>
    <source>
        <strain evidence="2 3">BB15-2</strain>
    </source>
</reference>
<sequence length="125" mass="12507">MRSVVVIVGLLLGGCGRGEPAPSRPGGEAAGSVDAAGATRSVDPAATIPDTVSTAGEAASGEGPPAQQRGVDGRCEPTPKSGAPCREGDGYCVLSWGEPGGHSEALWCRGGRWVLEQEVNLPRGG</sequence>
<proteinExistence type="predicted"/>
<name>A0ABT5DZT2_9BACT</name>
<dbReference type="Proteomes" id="UP001221686">
    <property type="component" value="Unassembled WGS sequence"/>
</dbReference>
<protein>
    <recommendedName>
        <fullName evidence="4">Lipoprotein</fullName>
    </recommendedName>
</protein>
<feature type="region of interest" description="Disordered" evidence="1">
    <location>
        <begin position="15"/>
        <end position="87"/>
    </location>
</feature>
<evidence type="ECO:0008006" key="4">
    <source>
        <dbReference type="Google" id="ProtNLM"/>
    </source>
</evidence>
<evidence type="ECO:0000313" key="3">
    <source>
        <dbReference type="Proteomes" id="UP001221686"/>
    </source>
</evidence>